<dbReference type="InterPro" id="IPR011009">
    <property type="entry name" value="Kinase-like_dom_sf"/>
</dbReference>
<organism evidence="2 3">
    <name type="scientific">Paractinoplanes aksuensis</name>
    <dbReference type="NCBI Taxonomy" id="2939490"/>
    <lineage>
        <taxon>Bacteria</taxon>
        <taxon>Bacillati</taxon>
        <taxon>Actinomycetota</taxon>
        <taxon>Actinomycetes</taxon>
        <taxon>Micromonosporales</taxon>
        <taxon>Micromonosporaceae</taxon>
        <taxon>Paractinoplanes</taxon>
    </lineage>
</organism>
<dbReference type="EMBL" id="JAMYJR010000036">
    <property type="protein sequence ID" value="MCO8275252.1"/>
    <property type="molecule type" value="Genomic_DNA"/>
</dbReference>
<name>A0ABT1DWK3_9ACTN</name>
<keyword evidence="3" id="KW-1185">Reference proteome</keyword>
<comment type="caution">
    <text evidence="2">The sequence shown here is derived from an EMBL/GenBank/DDBJ whole genome shotgun (WGS) entry which is preliminary data.</text>
</comment>
<feature type="region of interest" description="Disordered" evidence="1">
    <location>
        <begin position="241"/>
        <end position="295"/>
    </location>
</feature>
<sequence length="379" mass="40484">MTVTNPIESVGAQSVVGAGRGRQDLAMEWGRVADRFGLGALTAEPVRVVGGLSNELWRVVTADGTFAVKRMVVNAEQPQFVGNVEGAFRVESHAWAAGIAMPEPIGEPGTGRALVRVGGELFRVHHWVEGWAATDVAAARGAELLAGIHEAGGPRWEVVPDIRWDGSRWSPELAELGDRVGRAPDRMLMVDSHRDLDRKNALVREDGQLLALDWDAAGPIGAIHEVVALALDWSRPDEKTSAAADAAAAEQASKGADAASSRRTGESPNEKPGATQLGRTGSDRSGDDRGPGLGDRDEFVEAITAYRRRTGLVVPAEPWVFGGWVAALGGWLDYNADHRAGQAIGRAEVETTRQRLHALAADLDARVEVLALINPRSEH</sequence>
<dbReference type="SUPFAM" id="SSF56112">
    <property type="entry name" value="Protein kinase-like (PK-like)"/>
    <property type="match status" value="1"/>
</dbReference>
<accession>A0ABT1DWK3</accession>
<gene>
    <name evidence="2" type="ORF">M1L60_32190</name>
</gene>
<evidence type="ECO:0000313" key="3">
    <source>
        <dbReference type="Proteomes" id="UP001523369"/>
    </source>
</evidence>
<dbReference type="Proteomes" id="UP001523369">
    <property type="component" value="Unassembled WGS sequence"/>
</dbReference>
<feature type="compositionally biased region" description="Low complexity" evidence="1">
    <location>
        <begin position="241"/>
        <end position="259"/>
    </location>
</feature>
<reference evidence="2 3" key="1">
    <citation type="submission" date="2022-06" db="EMBL/GenBank/DDBJ databases">
        <title>New Species of the Genus Actinoplanes, ActinopZanes ferrugineus.</title>
        <authorList>
            <person name="Ding P."/>
        </authorList>
    </citation>
    <scope>NUCLEOTIDE SEQUENCE [LARGE SCALE GENOMIC DNA]</scope>
    <source>
        <strain evidence="2 3">TRM88003</strain>
    </source>
</reference>
<protein>
    <submittedName>
        <fullName evidence="2">Aminoglycoside phosphotransferase family protein</fullName>
    </submittedName>
</protein>
<feature type="compositionally biased region" description="Basic and acidic residues" evidence="1">
    <location>
        <begin position="281"/>
        <end position="295"/>
    </location>
</feature>
<evidence type="ECO:0000256" key="1">
    <source>
        <dbReference type="SAM" id="MobiDB-lite"/>
    </source>
</evidence>
<evidence type="ECO:0000313" key="2">
    <source>
        <dbReference type="EMBL" id="MCO8275252.1"/>
    </source>
</evidence>
<proteinExistence type="predicted"/>
<dbReference type="RefSeq" id="WP_253241320.1">
    <property type="nucleotide sequence ID" value="NZ_JAMYJR010000036.1"/>
</dbReference>